<keyword evidence="2" id="KW-0472">Membrane</keyword>
<keyword evidence="2" id="KW-0812">Transmembrane</keyword>
<feature type="transmembrane region" description="Helical" evidence="2">
    <location>
        <begin position="215"/>
        <end position="236"/>
    </location>
</feature>
<feature type="signal peptide" evidence="3">
    <location>
        <begin position="1"/>
        <end position="23"/>
    </location>
</feature>
<feature type="chain" id="PRO_5046660888" evidence="3">
    <location>
        <begin position="24"/>
        <end position="253"/>
    </location>
</feature>
<keyword evidence="6" id="KW-1185">Reference proteome</keyword>
<proteinExistence type="predicted"/>
<dbReference type="Proteomes" id="UP000823123">
    <property type="component" value="Unassembled WGS sequence"/>
</dbReference>
<dbReference type="EMBL" id="JACVDA010000031">
    <property type="protein sequence ID" value="MBK1469213.1"/>
    <property type="molecule type" value="Genomic_DNA"/>
</dbReference>
<keyword evidence="3" id="KW-0732">Signal</keyword>
<dbReference type="InterPro" id="IPR025376">
    <property type="entry name" value="CD1107-like_dom"/>
</dbReference>
<feature type="domain" description="Mobile element protein CD1107-like" evidence="4">
    <location>
        <begin position="122"/>
        <end position="237"/>
    </location>
</feature>
<evidence type="ECO:0000259" key="4">
    <source>
        <dbReference type="Pfam" id="PF14283"/>
    </source>
</evidence>
<evidence type="ECO:0000256" key="2">
    <source>
        <dbReference type="SAM" id="Phobius"/>
    </source>
</evidence>
<feature type="compositionally biased region" description="Basic and acidic residues" evidence="1">
    <location>
        <begin position="176"/>
        <end position="204"/>
    </location>
</feature>
<organism evidence="5 6">
    <name type="scientific">Parvimonas parva</name>
    <dbReference type="NCBI Taxonomy" id="2769485"/>
    <lineage>
        <taxon>Bacteria</taxon>
        <taxon>Bacillati</taxon>
        <taxon>Bacillota</taxon>
        <taxon>Tissierellia</taxon>
        <taxon>Tissierellales</taxon>
        <taxon>Peptoniphilaceae</taxon>
        <taxon>Parvimonas</taxon>
    </lineage>
</organism>
<reference evidence="5 6" key="1">
    <citation type="submission" date="2020-09" db="EMBL/GenBank/DDBJ databases">
        <title>Parvimonas S3374 sp. nov.</title>
        <authorList>
            <person name="Buhl M."/>
        </authorList>
    </citation>
    <scope>NUCLEOTIDE SEQUENCE [LARGE SCALE GENOMIC DNA]</scope>
    <source>
        <strain evidence="5 6">S3374</strain>
    </source>
</reference>
<name>A0ABS1CAS8_9FIRM</name>
<keyword evidence="2" id="KW-1133">Transmembrane helix</keyword>
<gene>
    <name evidence="5" type="ORF">IBJ83_07915</name>
</gene>
<accession>A0ABS1CAS8</accession>
<dbReference type="RefSeq" id="WP_201276031.1">
    <property type="nucleotide sequence ID" value="NZ_JACVDA010000031.1"/>
</dbReference>
<evidence type="ECO:0000313" key="5">
    <source>
        <dbReference type="EMBL" id="MBK1469213.1"/>
    </source>
</evidence>
<dbReference type="Pfam" id="PF14283">
    <property type="entry name" value="CD1107-like"/>
    <property type="match status" value="1"/>
</dbReference>
<comment type="caution">
    <text evidence="5">The sequence shown here is derived from an EMBL/GenBank/DDBJ whole genome shotgun (WGS) entry which is preliminary data.</text>
</comment>
<protein>
    <submittedName>
        <fullName evidence="5">DUF4366 domain-containing protein</fullName>
    </submittedName>
</protein>
<evidence type="ECO:0000313" key="6">
    <source>
        <dbReference type="Proteomes" id="UP000823123"/>
    </source>
</evidence>
<evidence type="ECO:0000256" key="1">
    <source>
        <dbReference type="SAM" id="MobiDB-lite"/>
    </source>
</evidence>
<feature type="region of interest" description="Disordered" evidence="1">
    <location>
        <begin position="176"/>
        <end position="209"/>
    </location>
</feature>
<sequence>MKIKKIFLLLLTFFIFSNTKINALEMELDEVKPVITEDKKSENKLVEKPIVEEKKEDKRTSLDFVKDSKVIDEKNENINSTITNGSNLPKLPLNLEPTKKTDSTISLKSSVDENENKVVPKEKIQFLPIETKNGIKFNIIIDYTKSNKNVKFLTESTETDMLNIISQKEKIELEKKKQEEEKIKEEKEKEREAEDKKLLEEKTKKEKSKSKKITIIKLIIISIVLVVLGIVGKVFYPKFKDKISNKNRFSEGD</sequence>
<evidence type="ECO:0000256" key="3">
    <source>
        <dbReference type="SAM" id="SignalP"/>
    </source>
</evidence>